<dbReference type="PRINTS" id="PR00598">
    <property type="entry name" value="HTHMARR"/>
</dbReference>
<proteinExistence type="predicted"/>
<reference evidence="3" key="1">
    <citation type="journal article" date="2014" name="Int. J. Syst. Evol. Microbiol.">
        <title>Complete genome sequence of Corynebacterium casei LMG S-19264T (=DSM 44701T), isolated from a smear-ripened cheese.</title>
        <authorList>
            <consortium name="US DOE Joint Genome Institute (JGI-PGF)"/>
            <person name="Walter F."/>
            <person name="Albersmeier A."/>
            <person name="Kalinowski J."/>
            <person name="Ruckert C."/>
        </authorList>
    </citation>
    <scope>NUCLEOTIDE SEQUENCE</scope>
    <source>
        <strain evidence="3">JCM 4518</strain>
    </source>
</reference>
<dbReference type="Pfam" id="PF01047">
    <property type="entry name" value="MarR"/>
    <property type="match status" value="1"/>
</dbReference>
<dbReference type="RefSeq" id="WP_189981807.1">
    <property type="nucleotide sequence ID" value="NZ_BMUL01000017.1"/>
</dbReference>
<dbReference type="InterPro" id="IPR000835">
    <property type="entry name" value="HTH_MarR-typ"/>
</dbReference>
<reference evidence="3" key="2">
    <citation type="submission" date="2020-09" db="EMBL/GenBank/DDBJ databases">
        <authorList>
            <person name="Sun Q."/>
            <person name="Ohkuma M."/>
        </authorList>
    </citation>
    <scope>NUCLEOTIDE SEQUENCE</scope>
    <source>
        <strain evidence="3">JCM 4518</strain>
    </source>
</reference>
<protein>
    <recommendedName>
        <fullName evidence="2">HTH marR-type domain-containing protein</fullName>
    </recommendedName>
</protein>
<evidence type="ECO:0000313" key="4">
    <source>
        <dbReference type="Proteomes" id="UP000644020"/>
    </source>
</evidence>
<dbReference type="Proteomes" id="UP000644020">
    <property type="component" value="Unassembled WGS sequence"/>
</dbReference>
<evidence type="ECO:0000313" key="3">
    <source>
        <dbReference type="EMBL" id="GHB02955.1"/>
    </source>
</evidence>
<dbReference type="AlphaFoldDB" id="A0A918WAZ7"/>
<accession>A0A918WAZ7</accession>
<dbReference type="GO" id="GO:0003700">
    <property type="term" value="F:DNA-binding transcription factor activity"/>
    <property type="evidence" value="ECO:0007669"/>
    <property type="project" value="InterPro"/>
</dbReference>
<comment type="caution">
    <text evidence="3">The sequence shown here is derived from an EMBL/GenBank/DDBJ whole genome shotgun (WGS) entry which is preliminary data.</text>
</comment>
<dbReference type="EMBL" id="BMUL01000017">
    <property type="protein sequence ID" value="GHB02955.1"/>
    <property type="molecule type" value="Genomic_DNA"/>
</dbReference>
<name>A0A918WAZ7_9ACTN</name>
<dbReference type="SMART" id="SM00347">
    <property type="entry name" value="HTH_MARR"/>
    <property type="match status" value="1"/>
</dbReference>
<evidence type="ECO:0000259" key="2">
    <source>
        <dbReference type="PROSITE" id="PS50995"/>
    </source>
</evidence>
<organism evidence="3 4">
    <name type="scientific">Streptomyces termitum</name>
    <dbReference type="NCBI Taxonomy" id="67368"/>
    <lineage>
        <taxon>Bacteria</taxon>
        <taxon>Bacillati</taxon>
        <taxon>Actinomycetota</taxon>
        <taxon>Actinomycetes</taxon>
        <taxon>Kitasatosporales</taxon>
        <taxon>Streptomycetaceae</taxon>
        <taxon>Streptomyces</taxon>
    </lineage>
</organism>
<gene>
    <name evidence="3" type="ORF">GCM10010305_52720</name>
</gene>
<dbReference type="PROSITE" id="PS50995">
    <property type="entry name" value="HTH_MARR_2"/>
    <property type="match status" value="1"/>
</dbReference>
<evidence type="ECO:0000256" key="1">
    <source>
        <dbReference type="SAM" id="MobiDB-lite"/>
    </source>
</evidence>
<feature type="domain" description="HTH marR-type" evidence="2">
    <location>
        <begin position="21"/>
        <end position="153"/>
    </location>
</feature>
<dbReference type="Gene3D" id="1.10.10.10">
    <property type="entry name" value="Winged helix-like DNA-binding domain superfamily/Winged helix DNA-binding domain"/>
    <property type="match status" value="1"/>
</dbReference>
<dbReference type="InterPro" id="IPR036388">
    <property type="entry name" value="WH-like_DNA-bd_sf"/>
</dbReference>
<dbReference type="InterPro" id="IPR036390">
    <property type="entry name" value="WH_DNA-bd_sf"/>
</dbReference>
<dbReference type="GO" id="GO:0006950">
    <property type="term" value="P:response to stress"/>
    <property type="evidence" value="ECO:0007669"/>
    <property type="project" value="TreeGrafter"/>
</dbReference>
<feature type="region of interest" description="Disordered" evidence="1">
    <location>
        <begin position="158"/>
        <end position="210"/>
    </location>
</feature>
<keyword evidence="4" id="KW-1185">Reference proteome</keyword>
<dbReference type="SUPFAM" id="SSF46785">
    <property type="entry name" value="Winged helix' DNA-binding domain"/>
    <property type="match status" value="1"/>
</dbReference>
<feature type="compositionally biased region" description="Gly residues" evidence="1">
    <location>
        <begin position="176"/>
        <end position="198"/>
    </location>
</feature>
<dbReference type="InterPro" id="IPR039422">
    <property type="entry name" value="MarR/SlyA-like"/>
</dbReference>
<dbReference type="PANTHER" id="PTHR33164">
    <property type="entry name" value="TRANSCRIPTIONAL REGULATOR, MARR FAMILY"/>
    <property type="match status" value="1"/>
</dbReference>
<sequence>MSSQGQRPEEEGAEEHAAPAPRGAAFLLAQLGAHAAGRFGERVGALGLAPPDVGLLRMIATAPGRSQRSLAADLGVVPSRVVALIDALERKGLVERRRSTEDRRNYELYVSEDGRRALAGVRELATAHEDDLLAALDGAERTLLAGLLARVAAQQGLTPGVHPGYRTLGGGKRRGGGNGDGGGDGGGERPGSGNGGGGGKRRGGGGDAEG</sequence>
<dbReference type="PANTHER" id="PTHR33164:SF89">
    <property type="entry name" value="MARR FAMILY REGULATORY PROTEIN"/>
    <property type="match status" value="1"/>
</dbReference>